<dbReference type="Proteomes" id="UP001163321">
    <property type="component" value="Chromosome 3"/>
</dbReference>
<evidence type="ECO:0000313" key="2">
    <source>
        <dbReference type="Proteomes" id="UP001163321"/>
    </source>
</evidence>
<reference evidence="1 2" key="1">
    <citation type="journal article" date="2022" name="bioRxiv">
        <title>The genome of the oomycete Peronosclerospora sorghi, a cosmopolitan pathogen of maize and sorghum, is inflated with dispersed pseudogenes.</title>
        <authorList>
            <person name="Fletcher K."/>
            <person name="Martin F."/>
            <person name="Isakeit T."/>
            <person name="Cavanaugh K."/>
            <person name="Magill C."/>
            <person name="Michelmore R."/>
        </authorList>
    </citation>
    <scope>NUCLEOTIDE SEQUENCE [LARGE SCALE GENOMIC DNA]</scope>
    <source>
        <strain evidence="1">P6</strain>
    </source>
</reference>
<dbReference type="EMBL" id="CM047582">
    <property type="protein sequence ID" value="KAI9915877.1"/>
    <property type="molecule type" value="Genomic_DNA"/>
</dbReference>
<evidence type="ECO:0000313" key="1">
    <source>
        <dbReference type="EMBL" id="KAI9915877.1"/>
    </source>
</evidence>
<comment type="caution">
    <text evidence="1">The sequence shown here is derived from an EMBL/GenBank/DDBJ whole genome shotgun (WGS) entry which is preliminary data.</text>
</comment>
<protein>
    <submittedName>
        <fullName evidence="1">Uncharacterized protein</fullName>
    </submittedName>
</protein>
<proteinExistence type="predicted"/>
<accession>A0ACC0WAV3</accession>
<keyword evidence="2" id="KW-1185">Reference proteome</keyword>
<name>A0ACC0WAV3_9STRA</name>
<sequence>MLYVNAITGMTAYGYYLLVISPNRLAVSIPRQSRTGYTNGQFGQNQSTKRCRKFSKEQKIQMLLRATSNVILDEAKAAFDVSVWQILRDGELTWKKVEWRAIPSKKPTFFACSFENRGMLVRIQKAFRGEFTCKYRVFHSMEWFVWVLQPQLAHLIVTSSFCDVTNTHSVWILKGTEAIRTQASCIRCGVSLSYHVYCPFYNPIKYFFRYVKSAFKRSYVKSLSQPNLLPFVIETLRLFESSWRVNLLKGLSSQLIQVGDVEMGSDRLACMRMQAQKYIIVRYSLVLVLHTIVMIWILIACGALARVSASDRDVRPRAIPKNNSSLC</sequence>
<gene>
    <name evidence="1" type="ORF">PsorP6_006866</name>
</gene>
<organism evidence="1 2">
    <name type="scientific">Peronosclerospora sorghi</name>
    <dbReference type="NCBI Taxonomy" id="230839"/>
    <lineage>
        <taxon>Eukaryota</taxon>
        <taxon>Sar</taxon>
        <taxon>Stramenopiles</taxon>
        <taxon>Oomycota</taxon>
        <taxon>Peronosporomycetes</taxon>
        <taxon>Peronosporales</taxon>
        <taxon>Peronosporaceae</taxon>
        <taxon>Peronosclerospora</taxon>
    </lineage>
</organism>